<feature type="signal peptide" evidence="8">
    <location>
        <begin position="1"/>
        <end position="23"/>
    </location>
</feature>
<dbReference type="InterPro" id="IPR001179">
    <property type="entry name" value="PPIase_FKBP_dom"/>
</dbReference>
<organism evidence="10 11">
    <name type="scientific">Verruconis gallopava</name>
    <dbReference type="NCBI Taxonomy" id="253628"/>
    <lineage>
        <taxon>Eukaryota</taxon>
        <taxon>Fungi</taxon>
        <taxon>Dikarya</taxon>
        <taxon>Ascomycota</taxon>
        <taxon>Pezizomycotina</taxon>
        <taxon>Dothideomycetes</taxon>
        <taxon>Pleosporomycetidae</taxon>
        <taxon>Venturiales</taxon>
        <taxon>Sympoventuriaceae</taxon>
        <taxon>Verruconis</taxon>
    </lineage>
</organism>
<keyword evidence="3 5" id="KW-0697">Rotamase</keyword>
<dbReference type="PROSITE" id="PS50059">
    <property type="entry name" value="FKBP_PPIASE"/>
    <property type="match status" value="1"/>
</dbReference>
<dbReference type="EC" id="5.2.1.8" evidence="2 5"/>
<dbReference type="OrthoDB" id="431202at2759"/>
<dbReference type="Gene3D" id="3.10.50.40">
    <property type="match status" value="1"/>
</dbReference>
<evidence type="ECO:0000256" key="2">
    <source>
        <dbReference type="ARBA" id="ARBA00013194"/>
    </source>
</evidence>
<dbReference type="PANTHER" id="PTHR31735:SF1">
    <property type="entry name" value="VACUOLAR MEMBRANE PROTEIN YPL162C"/>
    <property type="match status" value="1"/>
</dbReference>
<feature type="region of interest" description="Disordered" evidence="6">
    <location>
        <begin position="404"/>
        <end position="483"/>
    </location>
</feature>
<feature type="region of interest" description="Disordered" evidence="6">
    <location>
        <begin position="137"/>
        <end position="177"/>
    </location>
</feature>
<evidence type="ECO:0000256" key="6">
    <source>
        <dbReference type="SAM" id="MobiDB-lite"/>
    </source>
</evidence>
<dbReference type="InterPro" id="IPR046357">
    <property type="entry name" value="PPIase_dom_sf"/>
</dbReference>
<dbReference type="GO" id="GO:0003755">
    <property type="term" value="F:peptidyl-prolyl cis-trans isomerase activity"/>
    <property type="evidence" value="ECO:0007669"/>
    <property type="project" value="UniProtKB-KW"/>
</dbReference>
<accession>A0A0D2B351</accession>
<feature type="chain" id="PRO_5002254166" description="peptidylprolyl isomerase" evidence="8">
    <location>
        <begin position="24"/>
        <end position="483"/>
    </location>
</feature>
<evidence type="ECO:0000256" key="3">
    <source>
        <dbReference type="ARBA" id="ARBA00023110"/>
    </source>
</evidence>
<evidence type="ECO:0000256" key="5">
    <source>
        <dbReference type="PROSITE-ProRule" id="PRU00277"/>
    </source>
</evidence>
<feature type="transmembrane region" description="Helical" evidence="7">
    <location>
        <begin position="183"/>
        <end position="205"/>
    </location>
</feature>
<dbReference type="Pfam" id="PF00254">
    <property type="entry name" value="FKBP_C"/>
    <property type="match status" value="1"/>
</dbReference>
<dbReference type="HOGENOM" id="CLU_040321_0_1_1"/>
<evidence type="ECO:0000256" key="1">
    <source>
        <dbReference type="ARBA" id="ARBA00000971"/>
    </source>
</evidence>
<dbReference type="InParanoid" id="A0A0D2B351"/>
<evidence type="ECO:0000313" key="11">
    <source>
        <dbReference type="Proteomes" id="UP000053259"/>
    </source>
</evidence>
<dbReference type="Pfam" id="PF12400">
    <property type="entry name" value="STIMATE"/>
    <property type="match status" value="1"/>
</dbReference>
<evidence type="ECO:0000256" key="8">
    <source>
        <dbReference type="SAM" id="SignalP"/>
    </source>
</evidence>
<feature type="transmembrane region" description="Helical" evidence="7">
    <location>
        <begin position="334"/>
        <end position="353"/>
    </location>
</feature>
<protein>
    <recommendedName>
        <fullName evidence="2 5">peptidylprolyl isomerase</fullName>
        <ecNumber evidence="2 5">5.2.1.8</ecNumber>
    </recommendedName>
</protein>
<reference evidence="10 11" key="1">
    <citation type="submission" date="2015-01" db="EMBL/GenBank/DDBJ databases">
        <title>The Genome Sequence of Ochroconis gallopava CBS43764.</title>
        <authorList>
            <consortium name="The Broad Institute Genomics Platform"/>
            <person name="Cuomo C."/>
            <person name="de Hoog S."/>
            <person name="Gorbushina A."/>
            <person name="Stielow B."/>
            <person name="Teixiera M."/>
            <person name="Abouelleil A."/>
            <person name="Chapman S.B."/>
            <person name="Priest M."/>
            <person name="Young S.K."/>
            <person name="Wortman J."/>
            <person name="Nusbaum C."/>
            <person name="Birren B."/>
        </authorList>
    </citation>
    <scope>NUCLEOTIDE SEQUENCE [LARGE SCALE GENOMIC DNA]</scope>
    <source>
        <strain evidence="10 11">CBS 43764</strain>
    </source>
</reference>
<feature type="compositionally biased region" description="Low complexity" evidence="6">
    <location>
        <begin position="467"/>
        <end position="483"/>
    </location>
</feature>
<dbReference type="AlphaFoldDB" id="A0A0D2B351"/>
<dbReference type="STRING" id="253628.A0A0D2B351"/>
<evidence type="ECO:0000256" key="4">
    <source>
        <dbReference type="ARBA" id="ARBA00023235"/>
    </source>
</evidence>
<feature type="transmembrane region" description="Helical" evidence="7">
    <location>
        <begin position="373"/>
        <end position="395"/>
    </location>
</feature>
<feature type="compositionally biased region" description="Basic and acidic residues" evidence="6">
    <location>
        <begin position="428"/>
        <end position="446"/>
    </location>
</feature>
<keyword evidence="4 5" id="KW-0413">Isomerase</keyword>
<feature type="transmembrane region" description="Helical" evidence="7">
    <location>
        <begin position="276"/>
        <end position="296"/>
    </location>
</feature>
<dbReference type="PANTHER" id="PTHR31735">
    <property type="entry name" value="VACUOLAR MEMBRANE PROTEIN YPL162C"/>
    <property type="match status" value="1"/>
</dbReference>
<proteinExistence type="predicted"/>
<dbReference type="SUPFAM" id="SSF54534">
    <property type="entry name" value="FKBP-like"/>
    <property type="match status" value="1"/>
</dbReference>
<feature type="transmembrane region" description="Helical" evidence="7">
    <location>
        <begin position="226"/>
        <end position="244"/>
    </location>
</feature>
<dbReference type="GO" id="GO:0016020">
    <property type="term" value="C:membrane"/>
    <property type="evidence" value="ECO:0007669"/>
    <property type="project" value="TreeGrafter"/>
</dbReference>
<feature type="domain" description="PPIase FKBP-type" evidence="9">
    <location>
        <begin position="47"/>
        <end position="134"/>
    </location>
</feature>
<keyword evidence="7" id="KW-0812">Transmembrane</keyword>
<dbReference type="FunFam" id="3.10.50.40:FF:000006">
    <property type="entry name" value="Peptidyl-prolyl cis-trans isomerase"/>
    <property type="match status" value="1"/>
</dbReference>
<sequence length="483" mass="53288">MGLLGAIHTLPTVLALVAASATAQQFYGGLLVEITKKVECTRHSRVGDRLSVNYRGTLKSDGSEFDSSFNRKPFTFTLGAGEVIKGWDVGLVGMCIGEERNLTIPPTLAYGDRDMGKIPPESTLVFETALVAIEGVDPDETKPVDKDPQNTPGSGEEKGAQPAHGSQGGPQHDADDENGKCKLLGPFALLIQGALGLLALLSLVWKRYRETPQRPLKVWFFDVSKQVFGSVLLHLANLLMSMFSSGDFDITQASSGPPKGGFIQDDRFEKPNPCSFYLLNLAIDTTIGIPILVLLLRIFHYGFSLTPLAKPEGSLRSGNYGNPPKATWWLKQSLIYFLGLLGMKFCVFIIFQLLPWLGWVGDWALRWTEGKAWVQITFVMLIFPLIMNALQYYIIDGFIKDKVSPSDKHSDHDGEEEEEQQGLMGRRRGSEEDFEERGFITEENTLKEPNPTTLPAYDDDDDDADTRIGSSSSRGSTTKDLVA</sequence>
<name>A0A0D2B351_9PEZI</name>
<evidence type="ECO:0000256" key="7">
    <source>
        <dbReference type="SAM" id="Phobius"/>
    </source>
</evidence>
<dbReference type="Proteomes" id="UP000053259">
    <property type="component" value="Unassembled WGS sequence"/>
</dbReference>
<keyword evidence="7" id="KW-0472">Membrane</keyword>
<keyword evidence="11" id="KW-1185">Reference proteome</keyword>
<keyword evidence="7" id="KW-1133">Transmembrane helix</keyword>
<dbReference type="GeneID" id="27311569"/>
<dbReference type="InterPro" id="IPR022127">
    <property type="entry name" value="STIMATE/YPL162C"/>
</dbReference>
<dbReference type="VEuPathDB" id="FungiDB:PV09_03596"/>
<keyword evidence="8" id="KW-0732">Signal</keyword>
<gene>
    <name evidence="10" type="ORF">PV09_03596</name>
</gene>
<evidence type="ECO:0000313" key="10">
    <source>
        <dbReference type="EMBL" id="KIW05739.1"/>
    </source>
</evidence>
<comment type="catalytic activity">
    <reaction evidence="1 5">
        <text>[protein]-peptidylproline (omega=180) = [protein]-peptidylproline (omega=0)</text>
        <dbReference type="Rhea" id="RHEA:16237"/>
        <dbReference type="Rhea" id="RHEA-COMP:10747"/>
        <dbReference type="Rhea" id="RHEA-COMP:10748"/>
        <dbReference type="ChEBI" id="CHEBI:83833"/>
        <dbReference type="ChEBI" id="CHEBI:83834"/>
        <dbReference type="EC" id="5.2.1.8"/>
    </reaction>
</comment>
<evidence type="ECO:0000259" key="9">
    <source>
        <dbReference type="PROSITE" id="PS50059"/>
    </source>
</evidence>
<dbReference type="EMBL" id="KN847537">
    <property type="protein sequence ID" value="KIW05739.1"/>
    <property type="molecule type" value="Genomic_DNA"/>
</dbReference>
<feature type="compositionally biased region" description="Basic and acidic residues" evidence="6">
    <location>
        <begin position="139"/>
        <end position="148"/>
    </location>
</feature>
<dbReference type="RefSeq" id="XP_016215608.1">
    <property type="nucleotide sequence ID" value="XM_016356815.1"/>
</dbReference>